<comment type="caution">
    <text evidence="2">The sequence shown here is derived from an EMBL/GenBank/DDBJ whole genome shotgun (WGS) entry which is preliminary data.</text>
</comment>
<proteinExistence type="predicted"/>
<sequence>MSLSTRADAPRFESDAYTFYPLAVPSRGSKELAIWHLDAGAGATSPPHQHDREVVFVVKTGRMAATIGEEELAAGPGDAFIVPSHTMFALRNASAVEPATLTVITTVGMRAIMDGNSFPPPWSL</sequence>
<keyword evidence="3" id="KW-1185">Reference proteome</keyword>
<dbReference type="EMBL" id="SLWS01000010">
    <property type="protein sequence ID" value="TCO53427.1"/>
    <property type="molecule type" value="Genomic_DNA"/>
</dbReference>
<name>A0A4R2J608_9PSEU</name>
<dbReference type="OrthoDB" id="5145129at2"/>
<reference evidence="2 3" key="1">
    <citation type="submission" date="2019-03" db="EMBL/GenBank/DDBJ databases">
        <title>Genomic Encyclopedia of Type Strains, Phase IV (KMG-IV): sequencing the most valuable type-strain genomes for metagenomic binning, comparative biology and taxonomic classification.</title>
        <authorList>
            <person name="Goeker M."/>
        </authorList>
    </citation>
    <scope>NUCLEOTIDE SEQUENCE [LARGE SCALE GENOMIC DNA]</scope>
    <source>
        <strain evidence="2 3">DSM 45934</strain>
    </source>
</reference>
<dbReference type="Proteomes" id="UP000295680">
    <property type="component" value="Unassembled WGS sequence"/>
</dbReference>
<dbReference type="RefSeq" id="WP_132123417.1">
    <property type="nucleotide sequence ID" value="NZ_SLWS01000010.1"/>
</dbReference>
<dbReference type="InterPro" id="IPR013096">
    <property type="entry name" value="Cupin_2"/>
</dbReference>
<dbReference type="Gene3D" id="2.60.120.10">
    <property type="entry name" value="Jelly Rolls"/>
    <property type="match status" value="1"/>
</dbReference>
<evidence type="ECO:0000313" key="3">
    <source>
        <dbReference type="Proteomes" id="UP000295680"/>
    </source>
</evidence>
<dbReference type="SUPFAM" id="SSF51182">
    <property type="entry name" value="RmlC-like cupins"/>
    <property type="match status" value="1"/>
</dbReference>
<feature type="domain" description="Cupin type-2" evidence="1">
    <location>
        <begin position="41"/>
        <end position="104"/>
    </location>
</feature>
<gene>
    <name evidence="2" type="ORF">EV192_11016</name>
</gene>
<accession>A0A4R2J608</accession>
<dbReference type="InterPro" id="IPR014710">
    <property type="entry name" value="RmlC-like_jellyroll"/>
</dbReference>
<evidence type="ECO:0000313" key="2">
    <source>
        <dbReference type="EMBL" id="TCO53427.1"/>
    </source>
</evidence>
<dbReference type="AlphaFoldDB" id="A0A4R2J608"/>
<protein>
    <submittedName>
        <fullName evidence="2">Cupin domain</fullName>
    </submittedName>
</protein>
<organism evidence="2 3">
    <name type="scientific">Actinocrispum wychmicini</name>
    <dbReference type="NCBI Taxonomy" id="1213861"/>
    <lineage>
        <taxon>Bacteria</taxon>
        <taxon>Bacillati</taxon>
        <taxon>Actinomycetota</taxon>
        <taxon>Actinomycetes</taxon>
        <taxon>Pseudonocardiales</taxon>
        <taxon>Pseudonocardiaceae</taxon>
        <taxon>Actinocrispum</taxon>
    </lineage>
</organism>
<dbReference type="InterPro" id="IPR011051">
    <property type="entry name" value="RmlC_Cupin_sf"/>
</dbReference>
<dbReference type="Pfam" id="PF07883">
    <property type="entry name" value="Cupin_2"/>
    <property type="match status" value="1"/>
</dbReference>
<evidence type="ECO:0000259" key="1">
    <source>
        <dbReference type="Pfam" id="PF07883"/>
    </source>
</evidence>